<feature type="region of interest" description="Disordered" evidence="1">
    <location>
        <begin position="224"/>
        <end position="292"/>
    </location>
</feature>
<evidence type="ECO:0000256" key="1">
    <source>
        <dbReference type="SAM" id="MobiDB-lite"/>
    </source>
</evidence>
<feature type="region of interest" description="Disordered" evidence="1">
    <location>
        <begin position="1"/>
        <end position="201"/>
    </location>
</feature>
<dbReference type="Proteomes" id="UP000184452">
    <property type="component" value="Unassembled WGS sequence"/>
</dbReference>
<evidence type="ECO:0000313" key="3">
    <source>
        <dbReference type="Proteomes" id="UP000184452"/>
    </source>
</evidence>
<feature type="compositionally biased region" description="Basic and acidic residues" evidence="1">
    <location>
        <begin position="52"/>
        <end position="63"/>
    </location>
</feature>
<gene>
    <name evidence="2" type="ORF">SAMN05421803_103228</name>
</gene>
<dbReference type="AlphaFoldDB" id="A0A1M6G104"/>
<name>A0A1M6G104_9ACTN</name>
<feature type="compositionally biased region" description="Low complexity" evidence="1">
    <location>
        <begin position="21"/>
        <end position="34"/>
    </location>
</feature>
<sequence length="292" mass="29158">MDPAPAQSAHGRPQGQRVRCTSTVVGVSSGAGSSEAIPAQPLGAGGMPPEKGGGRDKRPERRAHPCPPNAIGGETCAVLGPRAQPVGVDRHPGSRGSTRAYSAPRTPGGEGRGYLPGSATGGRPPAWSPQPQSEGVALPQVARDKAARTCPAVPLGGVHPPGAPSHSRRVSRGPGPQGVRAAGACSPGRAGAGAGAARARGPRCVVVREGAWVRVTTSVAGVPSEVGSNRALPVGPFLPLQVVGRGRPRPDPPPESAPPPPGTCAPRTRPAVCRPSCRGGGSGSAGLYLSKR</sequence>
<proteinExistence type="predicted"/>
<evidence type="ECO:0000313" key="2">
    <source>
        <dbReference type="EMBL" id="SHJ03616.1"/>
    </source>
</evidence>
<organism evidence="2 3">
    <name type="scientific">Nocardiopsis flavescens</name>
    <dbReference type="NCBI Taxonomy" id="758803"/>
    <lineage>
        <taxon>Bacteria</taxon>
        <taxon>Bacillati</taxon>
        <taxon>Actinomycetota</taxon>
        <taxon>Actinomycetes</taxon>
        <taxon>Streptosporangiales</taxon>
        <taxon>Nocardiopsidaceae</taxon>
        <taxon>Nocardiopsis</taxon>
    </lineage>
</organism>
<dbReference type="EMBL" id="FQZK01000003">
    <property type="protein sequence ID" value="SHJ03616.1"/>
    <property type="molecule type" value="Genomic_DNA"/>
</dbReference>
<feature type="compositionally biased region" description="Low complexity" evidence="1">
    <location>
        <begin position="180"/>
        <end position="201"/>
    </location>
</feature>
<feature type="compositionally biased region" description="Pro residues" evidence="1">
    <location>
        <begin position="251"/>
        <end position="263"/>
    </location>
</feature>
<accession>A0A1M6G104</accession>
<reference evidence="2 3" key="1">
    <citation type="submission" date="2016-11" db="EMBL/GenBank/DDBJ databases">
        <authorList>
            <person name="Jaros S."/>
            <person name="Januszkiewicz K."/>
            <person name="Wedrychowicz H."/>
        </authorList>
    </citation>
    <scope>NUCLEOTIDE SEQUENCE [LARGE SCALE GENOMIC DNA]</scope>
    <source>
        <strain evidence="2 3">CGMCC 4.5723</strain>
    </source>
</reference>
<protein>
    <submittedName>
        <fullName evidence="2">Uncharacterized protein</fullName>
    </submittedName>
</protein>
<keyword evidence="3" id="KW-1185">Reference proteome</keyword>